<sequence length="145" mass="17255">MFKSKNKKLEELKSVFIDEIQLRVDDIIENKEFINKTKDHNLIALSLSNTLKKEEIKKLNKQNLTQVTSNIFKFYQNIGKNDDIEEKPVFYISVEQINEKKFKHPRLINLTSNFNIKSISYGVLEITNDEEKFIYYFNEKRAESI</sequence>
<protein>
    <submittedName>
        <fullName evidence="1">Uncharacterized protein</fullName>
    </submittedName>
</protein>
<evidence type="ECO:0000313" key="1">
    <source>
        <dbReference type="EMBL" id="KKP78364.1"/>
    </source>
</evidence>
<reference evidence="1 2" key="1">
    <citation type="journal article" date="2015" name="Nature">
        <title>rRNA introns, odd ribosomes, and small enigmatic genomes across a large radiation of phyla.</title>
        <authorList>
            <person name="Brown C.T."/>
            <person name="Hug L.A."/>
            <person name="Thomas B.C."/>
            <person name="Sharon I."/>
            <person name="Castelle C.J."/>
            <person name="Singh A."/>
            <person name="Wilkins M.J."/>
            <person name="Williams K.H."/>
            <person name="Banfield J.F."/>
        </authorList>
    </citation>
    <scope>NUCLEOTIDE SEQUENCE [LARGE SCALE GENOMIC DNA]</scope>
</reference>
<accession>A0A0G0C9G0</accession>
<organism evidence="1 2">
    <name type="scientific">candidate division WS6 bacterium GW2011_GWF1_35_23</name>
    <dbReference type="NCBI Taxonomy" id="1619097"/>
    <lineage>
        <taxon>Bacteria</taxon>
        <taxon>Candidatus Dojkabacteria</taxon>
    </lineage>
</organism>
<proteinExistence type="predicted"/>
<dbReference type="EMBL" id="LBQH01000001">
    <property type="protein sequence ID" value="KKP78364.1"/>
    <property type="molecule type" value="Genomic_DNA"/>
</dbReference>
<dbReference type="AlphaFoldDB" id="A0A0G0C9G0"/>
<comment type="caution">
    <text evidence="1">The sequence shown here is derived from an EMBL/GenBank/DDBJ whole genome shotgun (WGS) entry which is preliminary data.</text>
</comment>
<name>A0A0G0C9G0_9BACT</name>
<evidence type="ECO:0000313" key="2">
    <source>
        <dbReference type="Proteomes" id="UP000034816"/>
    </source>
</evidence>
<dbReference type="Proteomes" id="UP000034816">
    <property type="component" value="Unassembled WGS sequence"/>
</dbReference>
<gene>
    <name evidence="1" type="ORF">UR73_C0001G0004</name>
</gene>